<accession>A0A7L9U7Z6</accession>
<evidence type="ECO:0008006" key="4">
    <source>
        <dbReference type="Google" id="ProtNLM"/>
    </source>
</evidence>
<keyword evidence="3" id="KW-1185">Reference proteome</keyword>
<evidence type="ECO:0000313" key="3">
    <source>
        <dbReference type="Proteomes" id="UP000593875"/>
    </source>
</evidence>
<feature type="signal peptide" evidence="1">
    <location>
        <begin position="1"/>
        <end position="26"/>
    </location>
</feature>
<evidence type="ECO:0000256" key="1">
    <source>
        <dbReference type="SAM" id="SignalP"/>
    </source>
</evidence>
<sequence>MSIYKQHIMRVAAVLALTAASTSAFAQSADYRRGYEDGYAAAREERGPGPGQDRGGLRIEEANYGVRGMTCNARRSVRDQVERNNGRVVANDQLCGDSAPGKVKRLQVTYRCDDSEAMRVVARQGDTLRLSCRR</sequence>
<reference evidence="2 3" key="1">
    <citation type="submission" date="2020-10" db="EMBL/GenBank/DDBJ databases">
        <title>Genome sequencing of Massilia sp. LPB0304.</title>
        <authorList>
            <person name="Kim J."/>
        </authorList>
    </citation>
    <scope>NUCLEOTIDE SEQUENCE [LARGE SCALE GENOMIC DNA]</scope>
    <source>
        <strain evidence="2 3">LPB0304</strain>
    </source>
</reference>
<proteinExistence type="predicted"/>
<dbReference type="RefSeq" id="WP_193687311.1">
    <property type="nucleotide sequence ID" value="NZ_CP062941.1"/>
</dbReference>
<dbReference type="KEGG" id="mlir:LPB04_03000"/>
<name>A0A7L9U7Z6_9BURK</name>
<evidence type="ECO:0000313" key="2">
    <source>
        <dbReference type="EMBL" id="QOL50295.1"/>
    </source>
</evidence>
<dbReference type="AlphaFoldDB" id="A0A7L9U7Z6"/>
<dbReference type="Proteomes" id="UP000593875">
    <property type="component" value="Chromosome"/>
</dbReference>
<gene>
    <name evidence="2" type="ORF">LPB04_03000</name>
</gene>
<dbReference type="EMBL" id="CP062941">
    <property type="protein sequence ID" value="QOL50295.1"/>
    <property type="molecule type" value="Genomic_DNA"/>
</dbReference>
<keyword evidence="1" id="KW-0732">Signal</keyword>
<feature type="chain" id="PRO_5032605609" description="Secreted protein" evidence="1">
    <location>
        <begin position="27"/>
        <end position="134"/>
    </location>
</feature>
<organism evidence="2 3">
    <name type="scientific">Massilia litorea</name>
    <dbReference type="NCBI Taxonomy" id="2769491"/>
    <lineage>
        <taxon>Bacteria</taxon>
        <taxon>Pseudomonadati</taxon>
        <taxon>Pseudomonadota</taxon>
        <taxon>Betaproteobacteria</taxon>
        <taxon>Burkholderiales</taxon>
        <taxon>Oxalobacteraceae</taxon>
        <taxon>Telluria group</taxon>
        <taxon>Massilia</taxon>
    </lineage>
</organism>
<protein>
    <recommendedName>
        <fullName evidence="4">Secreted protein</fullName>
    </recommendedName>
</protein>